<keyword evidence="1" id="KW-0732">Signal</keyword>
<comment type="caution">
    <text evidence="5">The sequence shown here is derived from an EMBL/GenBank/DDBJ whole genome shotgun (WGS) entry which is preliminary data.</text>
</comment>
<feature type="domain" description="WSC" evidence="2">
    <location>
        <begin position="680"/>
        <end position="773"/>
    </location>
</feature>
<evidence type="ECO:0000259" key="2">
    <source>
        <dbReference type="PROSITE" id="PS51212"/>
    </source>
</evidence>
<feature type="chain" id="PRO_5035286765" description="Chitinase" evidence="1">
    <location>
        <begin position="25"/>
        <end position="807"/>
    </location>
</feature>
<evidence type="ECO:0000259" key="3">
    <source>
        <dbReference type="PROSITE" id="PS51782"/>
    </source>
</evidence>
<dbReference type="SMART" id="SM00321">
    <property type="entry name" value="WSC"/>
    <property type="match status" value="2"/>
</dbReference>
<dbReference type="Pfam" id="PF00704">
    <property type="entry name" value="Glyco_hydro_18"/>
    <property type="match status" value="1"/>
</dbReference>
<organism evidence="5 6">
    <name type="scientific">Fusarium equiseti</name>
    <name type="common">Fusarium scirpi</name>
    <dbReference type="NCBI Taxonomy" id="61235"/>
    <lineage>
        <taxon>Eukaryota</taxon>
        <taxon>Fungi</taxon>
        <taxon>Dikarya</taxon>
        <taxon>Ascomycota</taxon>
        <taxon>Pezizomycotina</taxon>
        <taxon>Sordariomycetes</taxon>
        <taxon>Hypocreomycetidae</taxon>
        <taxon>Hypocreales</taxon>
        <taxon>Nectriaceae</taxon>
        <taxon>Fusarium</taxon>
        <taxon>Fusarium incarnatum-equiseti species complex</taxon>
    </lineage>
</organism>
<dbReference type="PROSITE" id="PS51212">
    <property type="entry name" value="WSC"/>
    <property type="match status" value="2"/>
</dbReference>
<accession>A0A8J2J3K8</accession>
<name>A0A8J2J3K8_FUSEQ</name>
<dbReference type="InterPro" id="IPR050314">
    <property type="entry name" value="Glycosyl_Hydrlase_18"/>
</dbReference>
<evidence type="ECO:0000259" key="4">
    <source>
        <dbReference type="PROSITE" id="PS51910"/>
    </source>
</evidence>
<evidence type="ECO:0000313" key="6">
    <source>
        <dbReference type="Proteomes" id="UP000693738"/>
    </source>
</evidence>
<protein>
    <recommendedName>
        <fullName evidence="7">Chitinase</fullName>
    </recommendedName>
</protein>
<evidence type="ECO:0000313" key="5">
    <source>
        <dbReference type="EMBL" id="CAG7566395.1"/>
    </source>
</evidence>
<dbReference type="PANTHER" id="PTHR11177:SF333">
    <property type="entry name" value="CHITINASE"/>
    <property type="match status" value="1"/>
</dbReference>
<dbReference type="Pfam" id="PF01822">
    <property type="entry name" value="WSC"/>
    <property type="match status" value="2"/>
</dbReference>
<proteinExistence type="predicted"/>
<dbReference type="PROSITE" id="PS51910">
    <property type="entry name" value="GH18_2"/>
    <property type="match status" value="1"/>
</dbReference>
<feature type="domain" description="LysM" evidence="3">
    <location>
        <begin position="512"/>
        <end position="560"/>
    </location>
</feature>
<dbReference type="AlphaFoldDB" id="A0A8J2J3K8"/>
<evidence type="ECO:0008006" key="7">
    <source>
        <dbReference type="Google" id="ProtNLM"/>
    </source>
</evidence>
<feature type="domain" description="GH18" evidence="4">
    <location>
        <begin position="48"/>
        <end position="424"/>
    </location>
</feature>
<dbReference type="InterPro" id="IPR001223">
    <property type="entry name" value="Glyco_hydro18_cat"/>
</dbReference>
<dbReference type="SMART" id="SM00636">
    <property type="entry name" value="Glyco_18"/>
    <property type="match status" value="1"/>
</dbReference>
<dbReference type="EMBL" id="CAJSTJ010000206">
    <property type="protein sequence ID" value="CAG7566395.1"/>
    <property type="molecule type" value="Genomic_DNA"/>
</dbReference>
<dbReference type="InterPro" id="IPR002889">
    <property type="entry name" value="WSC_carb-bd"/>
</dbReference>
<gene>
    <name evidence="5" type="ORF">FEQUK3_LOCUS12137</name>
</gene>
<dbReference type="InterPro" id="IPR018392">
    <property type="entry name" value="LysM"/>
</dbReference>
<dbReference type="PROSITE" id="PS51782">
    <property type="entry name" value="LYSM"/>
    <property type="match status" value="1"/>
</dbReference>
<feature type="domain" description="WSC" evidence="2">
    <location>
        <begin position="575"/>
        <end position="674"/>
    </location>
</feature>
<dbReference type="GO" id="GO:0008061">
    <property type="term" value="F:chitin binding"/>
    <property type="evidence" value="ECO:0007669"/>
    <property type="project" value="InterPro"/>
</dbReference>
<reference evidence="5" key="1">
    <citation type="submission" date="2021-05" db="EMBL/GenBank/DDBJ databases">
        <authorList>
            <person name="Khan N."/>
        </authorList>
    </citation>
    <scope>NUCLEOTIDE SEQUENCE</scope>
</reference>
<feature type="signal peptide" evidence="1">
    <location>
        <begin position="1"/>
        <end position="24"/>
    </location>
</feature>
<dbReference type="InterPro" id="IPR011583">
    <property type="entry name" value="Chitinase_II/V-like_cat"/>
</dbReference>
<dbReference type="Proteomes" id="UP000693738">
    <property type="component" value="Unassembled WGS sequence"/>
</dbReference>
<dbReference type="GO" id="GO:0005975">
    <property type="term" value="P:carbohydrate metabolic process"/>
    <property type="evidence" value="ECO:0007669"/>
    <property type="project" value="InterPro"/>
</dbReference>
<evidence type="ECO:0000256" key="1">
    <source>
        <dbReference type="SAM" id="SignalP"/>
    </source>
</evidence>
<sequence length="807" mass="90722">MWSLYRLAALILPLLLLWKLLVSASEDKQQDDPYAIPRPSCSGDGPMKRVVGYYQDWSESVYCDAPSPKDVPDGVYTHINFAYAGIDPRTLKIIPHFSKDTKTYKRLAAKKKIDSNLKIFITIGGPPVDAEDSTALAFSKIVQSEKNQKVFIRSLISFLWTYDFDGVDIDWRYSLSVENVEIYDDFPIFLRNLNEALKQTSRSGLSIAFPGSEQQRLAHYNFPEVAKHVDFINFRTHDLHGKISIFLSLCNTNASAGVWNGPESWTWSGSHLWSHTNLTDIKPAIGILGGAGVELEKINMGLAFYARTFTVSNPNCSHTGCKFDSGGTSADCTNTVGLKSNSEIKKTYLDEWDEKYQVKFDKEAAVKVIKDGRQWFTYDDEDTWKLKLDYARGACIGGVVVSDINHDTKAGYFSKQLETVTKYKSNAVFTYLTMDKRPGGGWESRWVSEPKDKWMSRLKTLAGLFRKAPPGGKYKHNITDKELQRPSEYADRIVYPPTDAILAEGTVEACGRWHTVKQDEDCARILVPNNITLSLFTYVNPSVSPTDCTGSLVVGQTYCVGPTHDVLPARHPQLAQNKFGCYARELYSRHSVLHYDFQGHHRGMTVVRCQLYCLSEEADRNSVFGLQNGDTCLCGSRLVMNSQRVDDSQCNLHCSGDKRAGCGGKHALQLYSHLEYLRVDSKEMGCFTHDEKKPVLTGDSFEAKDMSDDVCGSYCSDKGFAFFGISEDTMCLCGDGLAKWTKKVDWEECNVNCMVREAPVCGAKGRAEVYMLNMPLKDIEEQKLKVEISKRMRELGIDAQSRYLLAT</sequence>
<dbReference type="PANTHER" id="PTHR11177">
    <property type="entry name" value="CHITINASE"/>
    <property type="match status" value="1"/>
</dbReference>